<reference evidence="1 2" key="1">
    <citation type="submission" date="2014-11" db="EMBL/GenBank/DDBJ databases">
        <title>Tamlana sedimentorum sp. nov., isolated from shallow sand sediments of the Sea of Japan.</title>
        <authorList>
            <person name="Romanenko L.A."/>
        </authorList>
    </citation>
    <scope>NUCLEOTIDE SEQUENCE [LARGE SCALE GENOMIC DNA]</scope>
    <source>
        <strain evidence="1 2">JCM 19808</strain>
    </source>
</reference>
<dbReference type="SUPFAM" id="SSF55298">
    <property type="entry name" value="YjgF-like"/>
    <property type="match status" value="1"/>
</dbReference>
<dbReference type="RefSeq" id="WP_044633361.1">
    <property type="nucleotide sequence ID" value="NZ_JTDW01000010.1"/>
</dbReference>
<dbReference type="EMBL" id="JTDW01000010">
    <property type="protein sequence ID" value="KJD34982.1"/>
    <property type="molecule type" value="Genomic_DNA"/>
</dbReference>
<organism evidence="1 2">
    <name type="scientific">Neotamlana sedimentorum</name>
    <dbReference type="NCBI Taxonomy" id="1435349"/>
    <lineage>
        <taxon>Bacteria</taxon>
        <taxon>Pseudomonadati</taxon>
        <taxon>Bacteroidota</taxon>
        <taxon>Flavobacteriia</taxon>
        <taxon>Flavobacteriales</taxon>
        <taxon>Flavobacteriaceae</taxon>
        <taxon>Neotamlana</taxon>
    </lineage>
</organism>
<dbReference type="PROSITE" id="PS51257">
    <property type="entry name" value="PROKAR_LIPOPROTEIN"/>
    <property type="match status" value="1"/>
</dbReference>
<name>A0A0D7WB49_9FLAO</name>
<dbReference type="PANTHER" id="PTHR43857:SF1">
    <property type="entry name" value="YJGH FAMILY PROTEIN"/>
    <property type="match status" value="1"/>
</dbReference>
<dbReference type="InterPro" id="IPR035959">
    <property type="entry name" value="RutC-like_sf"/>
</dbReference>
<dbReference type="PANTHER" id="PTHR43857">
    <property type="entry name" value="BLR7761 PROTEIN"/>
    <property type="match status" value="1"/>
</dbReference>
<evidence type="ECO:0000313" key="1">
    <source>
        <dbReference type="EMBL" id="KJD34982.1"/>
    </source>
</evidence>
<dbReference type="PATRIC" id="fig|1435349.4.peg.592"/>
<sequence length="170" mass="19405">MKKTTNQLTLLVTIFTLFFGLQSCEQKEATKEVEKEVIIESEKPEYFLLRPEVEKAYGYSHAVKIGNNIKISGAVSMDDEGNPTAIGDLGQQMKNCYADLEKILKHYGCTFDDVIKEDIFTTNMPLFLENAAYRAEIYNKQFPTGSWLGVKELAIPEFMIEIELEVYKPE</sequence>
<evidence type="ECO:0000313" key="2">
    <source>
        <dbReference type="Proteomes" id="UP000032578"/>
    </source>
</evidence>
<dbReference type="OrthoDB" id="9799840at2"/>
<comment type="caution">
    <text evidence="1">The sequence shown here is derived from an EMBL/GenBank/DDBJ whole genome shotgun (WGS) entry which is preliminary data.</text>
</comment>
<keyword evidence="2" id="KW-1185">Reference proteome</keyword>
<dbReference type="CDD" id="cd00448">
    <property type="entry name" value="YjgF_YER057c_UK114_family"/>
    <property type="match status" value="1"/>
</dbReference>
<dbReference type="AlphaFoldDB" id="A0A0D7WB49"/>
<accession>A0A0D7WB49</accession>
<gene>
    <name evidence="1" type="ORF">PW52_12870</name>
</gene>
<dbReference type="Pfam" id="PF01042">
    <property type="entry name" value="Ribonuc_L-PSP"/>
    <property type="match status" value="1"/>
</dbReference>
<dbReference type="STRING" id="1435349.PW52_12870"/>
<dbReference type="Gene3D" id="3.30.1330.40">
    <property type="entry name" value="RutC-like"/>
    <property type="match status" value="1"/>
</dbReference>
<protein>
    <submittedName>
        <fullName evidence="1">Endoribonuclease L-PSP</fullName>
    </submittedName>
</protein>
<proteinExistence type="predicted"/>
<dbReference type="InterPro" id="IPR006175">
    <property type="entry name" value="YjgF/YER057c/UK114"/>
</dbReference>
<dbReference type="Proteomes" id="UP000032578">
    <property type="component" value="Unassembled WGS sequence"/>
</dbReference>